<reference evidence="1 2" key="1">
    <citation type="submission" date="2016-11" db="EMBL/GenBank/DDBJ databases">
        <authorList>
            <person name="Jaros S."/>
            <person name="Januszkiewicz K."/>
            <person name="Wedrychowicz H."/>
        </authorList>
    </citation>
    <scope>NUCLEOTIDE SEQUENCE [LARGE SCALE GENOMIC DNA]</scope>
    <source>
        <strain evidence="1 2">DSM 24574</strain>
    </source>
</reference>
<dbReference type="RefSeq" id="WP_073141729.1">
    <property type="nucleotide sequence ID" value="NZ_FQWQ01000005.1"/>
</dbReference>
<dbReference type="OrthoDB" id="127805at2"/>
<evidence type="ECO:0000313" key="1">
    <source>
        <dbReference type="EMBL" id="SHH88625.1"/>
    </source>
</evidence>
<dbReference type="AlphaFoldDB" id="A0A1M5WM33"/>
<dbReference type="EMBL" id="FQWQ01000005">
    <property type="protein sequence ID" value="SHH88625.1"/>
    <property type="molecule type" value="Genomic_DNA"/>
</dbReference>
<gene>
    <name evidence="1" type="ORF">SAMN04488109_5828</name>
</gene>
<sequence>MVYHVLNGDALVSGFKATGLSGEIIVARECLIEGDLKGETLPEFLENRARFVEDEFNEARVHYYNNVVPEFEKLLNAEPGSEFNLWFGYDLFCRANMWFVLSLLSHLEGDKEVNVVYPSFRDKHDIWLEFGRATSEQLQEAFDNRINFAGRDFRLAEDLWTAYKQTDLGRLHDLSIFHSPCFPYLPEVCQAHIDRFPYKGKKGRPERVIEDILKKNGRDFKTVFREFSAREGIYGFGDDQVRKIYDKVMKERNP</sequence>
<keyword evidence="2" id="KW-1185">Reference proteome</keyword>
<organism evidence="1 2">
    <name type="scientific">Chryseolinea serpens</name>
    <dbReference type="NCBI Taxonomy" id="947013"/>
    <lineage>
        <taxon>Bacteria</taxon>
        <taxon>Pseudomonadati</taxon>
        <taxon>Bacteroidota</taxon>
        <taxon>Cytophagia</taxon>
        <taxon>Cytophagales</taxon>
        <taxon>Fulvivirgaceae</taxon>
        <taxon>Chryseolinea</taxon>
    </lineage>
</organism>
<protein>
    <recommendedName>
        <fullName evidence="3">DUF1835 domain-containing protein</fullName>
    </recommendedName>
</protein>
<name>A0A1M5WM33_9BACT</name>
<evidence type="ECO:0008006" key="3">
    <source>
        <dbReference type="Google" id="ProtNLM"/>
    </source>
</evidence>
<dbReference type="Proteomes" id="UP000184212">
    <property type="component" value="Unassembled WGS sequence"/>
</dbReference>
<evidence type="ECO:0000313" key="2">
    <source>
        <dbReference type="Proteomes" id="UP000184212"/>
    </source>
</evidence>
<dbReference type="STRING" id="947013.SAMN04488109_5828"/>
<proteinExistence type="predicted"/>
<accession>A0A1M5WM33</accession>